<feature type="region of interest" description="Disordered" evidence="1">
    <location>
        <begin position="370"/>
        <end position="420"/>
    </location>
</feature>
<organism evidence="3 4">
    <name type="scientific">Syphacia muris</name>
    <dbReference type="NCBI Taxonomy" id="451379"/>
    <lineage>
        <taxon>Eukaryota</taxon>
        <taxon>Metazoa</taxon>
        <taxon>Ecdysozoa</taxon>
        <taxon>Nematoda</taxon>
        <taxon>Chromadorea</taxon>
        <taxon>Rhabditida</taxon>
        <taxon>Spirurina</taxon>
        <taxon>Oxyuridomorpha</taxon>
        <taxon>Oxyuroidea</taxon>
        <taxon>Oxyuridae</taxon>
        <taxon>Syphacia</taxon>
    </lineage>
</organism>
<dbReference type="AlphaFoldDB" id="A0A0N5AMN1"/>
<evidence type="ECO:0000256" key="2">
    <source>
        <dbReference type="SAM" id="SignalP"/>
    </source>
</evidence>
<evidence type="ECO:0000313" key="3">
    <source>
        <dbReference type="Proteomes" id="UP000046393"/>
    </source>
</evidence>
<accession>A0A0N5AMN1</accession>
<evidence type="ECO:0000256" key="1">
    <source>
        <dbReference type="SAM" id="MobiDB-lite"/>
    </source>
</evidence>
<evidence type="ECO:0000313" key="4">
    <source>
        <dbReference type="WBParaSite" id="SMUV_0000584401-mRNA-1"/>
    </source>
</evidence>
<feature type="signal peptide" evidence="2">
    <location>
        <begin position="1"/>
        <end position="19"/>
    </location>
</feature>
<reference evidence="4" key="1">
    <citation type="submission" date="2017-02" db="UniProtKB">
        <authorList>
            <consortium name="WormBaseParasite"/>
        </authorList>
    </citation>
    <scope>IDENTIFICATION</scope>
</reference>
<feature type="compositionally biased region" description="Low complexity" evidence="1">
    <location>
        <begin position="379"/>
        <end position="389"/>
    </location>
</feature>
<feature type="compositionally biased region" description="Basic and acidic residues" evidence="1">
    <location>
        <begin position="399"/>
        <end position="417"/>
    </location>
</feature>
<keyword evidence="3" id="KW-1185">Reference proteome</keyword>
<sequence length="576" mass="63607">MAKRWTVLMVIAFCDVSMACHGFGGAGCACGTLDSNVCQPCDGREQYQQSSYSGVYRQPSIGYADPGVQPSTPAAAEYVQTYVAASQQAVEVPAAAALPPASSYYNNYNAQPYQALYNQQPQYAQQPALSTSQRLQQPQVIQNTLPQYVSNLNGQQPSIYSGVADTNTAYSNFGYPVANNNDNEIYEEQYTGSSYNVQQPQQNTFDFNGFVNKFLENSHQHSGRNFIENGQDISEHRPPSPFVENSGYDSQDFIEHGYSVDNQDHTTVYSSSNDAYRGHNDHAAKWQASEQTIDAFDAGYNSAINALSEKAQKTDNRNRFNYDSTLSFHHQTLSPTVTNNNTVQVTEGTASEQSNEKPTEVLVVASNSVIEANSDKSRSSSGTTGQTSSNRDNYSVKKNTNEKTNEAKSLKQNKVNDENCEPMIVNPEAEARSQSSYVTYYDQICCGKILGESHNETIVSAARKCVQLGCGAANAVLESDGHYYVVFLDAIQSRKLKVGTYCISGMGLRTPEKISQDLIRLQMHPAQRVTPVKEQASESVVKQNASEANGKSVFRRIPRIRRFQQRGSKTHTVIRI</sequence>
<dbReference type="WBParaSite" id="SMUV_0000584401-mRNA-1">
    <property type="protein sequence ID" value="SMUV_0000584401-mRNA-1"/>
    <property type="gene ID" value="SMUV_0000584401"/>
</dbReference>
<keyword evidence="2" id="KW-0732">Signal</keyword>
<name>A0A0N5AMN1_9BILA</name>
<dbReference type="Proteomes" id="UP000046393">
    <property type="component" value="Unplaced"/>
</dbReference>
<dbReference type="PROSITE" id="PS51257">
    <property type="entry name" value="PROKAR_LIPOPROTEIN"/>
    <property type="match status" value="1"/>
</dbReference>
<proteinExistence type="predicted"/>
<feature type="chain" id="PRO_5005893256" evidence="2">
    <location>
        <begin position="20"/>
        <end position="576"/>
    </location>
</feature>
<protein>
    <submittedName>
        <fullName evidence="4">Ground-like domain-containing protein</fullName>
    </submittedName>
</protein>